<dbReference type="OrthoDB" id="9762169at2"/>
<feature type="domain" description="Protein kinase" evidence="9">
    <location>
        <begin position="14"/>
        <end position="272"/>
    </location>
</feature>
<feature type="compositionally biased region" description="Pro residues" evidence="8">
    <location>
        <begin position="412"/>
        <end position="424"/>
    </location>
</feature>
<keyword evidence="5 10" id="KW-0418">Kinase</keyword>
<evidence type="ECO:0000313" key="10">
    <source>
        <dbReference type="EMBL" id="OZM74099.1"/>
    </source>
</evidence>
<evidence type="ECO:0000256" key="6">
    <source>
        <dbReference type="ARBA" id="ARBA00022840"/>
    </source>
</evidence>
<dbReference type="GO" id="GO:0005524">
    <property type="term" value="F:ATP binding"/>
    <property type="evidence" value="ECO:0007669"/>
    <property type="project" value="UniProtKB-UniRule"/>
</dbReference>
<dbReference type="SUPFAM" id="SSF56112">
    <property type="entry name" value="Protein kinase-like (PK-like)"/>
    <property type="match status" value="1"/>
</dbReference>
<dbReference type="InParanoid" id="A0A263D7F5"/>
<evidence type="ECO:0000256" key="4">
    <source>
        <dbReference type="ARBA" id="ARBA00022741"/>
    </source>
</evidence>
<protein>
    <recommendedName>
        <fullName evidence="1">non-specific serine/threonine protein kinase</fullName>
        <ecNumber evidence="1">2.7.11.1</ecNumber>
    </recommendedName>
</protein>
<dbReference type="CDD" id="cd14014">
    <property type="entry name" value="STKc_PknB_like"/>
    <property type="match status" value="1"/>
</dbReference>
<evidence type="ECO:0000256" key="5">
    <source>
        <dbReference type="ARBA" id="ARBA00022777"/>
    </source>
</evidence>
<dbReference type="GO" id="GO:0004674">
    <property type="term" value="F:protein serine/threonine kinase activity"/>
    <property type="evidence" value="ECO:0007669"/>
    <property type="project" value="UniProtKB-KW"/>
</dbReference>
<dbReference type="SMART" id="SM00220">
    <property type="entry name" value="S_TKc"/>
    <property type="match status" value="1"/>
</dbReference>
<dbReference type="EC" id="2.7.11.1" evidence="1"/>
<feature type="compositionally biased region" description="Low complexity" evidence="8">
    <location>
        <begin position="279"/>
        <end position="288"/>
    </location>
</feature>
<evidence type="ECO:0000256" key="7">
    <source>
        <dbReference type="PROSITE-ProRule" id="PRU10141"/>
    </source>
</evidence>
<name>A0A263D7F5_9PSEU</name>
<comment type="caution">
    <text evidence="10">The sequence shown here is derived from an EMBL/GenBank/DDBJ whole genome shotgun (WGS) entry which is preliminary data.</text>
</comment>
<keyword evidence="4 7" id="KW-0547">Nucleotide-binding</keyword>
<reference evidence="10 11" key="1">
    <citation type="submission" date="2017-07" db="EMBL/GenBank/DDBJ databases">
        <title>Amycolatopsis antarcticus sp. nov., isolated from the surface of an Antarcticus brown macroalga.</title>
        <authorList>
            <person name="Wang J."/>
            <person name="Leiva S."/>
            <person name="Huang J."/>
            <person name="Huang Y."/>
        </authorList>
    </citation>
    <scope>NUCLEOTIDE SEQUENCE [LARGE SCALE GENOMIC DNA]</scope>
    <source>
        <strain evidence="10 11">AU-G6</strain>
    </source>
</reference>
<feature type="compositionally biased region" description="Low complexity" evidence="8">
    <location>
        <begin position="325"/>
        <end position="343"/>
    </location>
</feature>
<dbReference type="PROSITE" id="PS50011">
    <property type="entry name" value="PROTEIN_KINASE_DOM"/>
    <property type="match status" value="1"/>
</dbReference>
<organism evidence="10 11">
    <name type="scientific">Amycolatopsis antarctica</name>
    <dbReference type="NCBI Taxonomy" id="1854586"/>
    <lineage>
        <taxon>Bacteria</taxon>
        <taxon>Bacillati</taxon>
        <taxon>Actinomycetota</taxon>
        <taxon>Actinomycetes</taxon>
        <taxon>Pseudonocardiales</taxon>
        <taxon>Pseudonocardiaceae</taxon>
        <taxon>Amycolatopsis</taxon>
    </lineage>
</organism>
<evidence type="ECO:0000256" key="3">
    <source>
        <dbReference type="ARBA" id="ARBA00022679"/>
    </source>
</evidence>
<dbReference type="PANTHER" id="PTHR43289">
    <property type="entry name" value="MITOGEN-ACTIVATED PROTEIN KINASE KINASE KINASE 20-RELATED"/>
    <property type="match status" value="1"/>
</dbReference>
<evidence type="ECO:0000259" key="9">
    <source>
        <dbReference type="PROSITE" id="PS50011"/>
    </source>
</evidence>
<dbReference type="AlphaFoldDB" id="A0A263D7F5"/>
<dbReference type="Proteomes" id="UP000242444">
    <property type="component" value="Unassembled WGS sequence"/>
</dbReference>
<evidence type="ECO:0000313" key="11">
    <source>
        <dbReference type="Proteomes" id="UP000242444"/>
    </source>
</evidence>
<accession>A0A263D7F5</accession>
<feature type="compositionally biased region" description="Low complexity" evidence="8">
    <location>
        <begin position="394"/>
        <end position="411"/>
    </location>
</feature>
<keyword evidence="3" id="KW-0808">Transferase</keyword>
<gene>
    <name evidence="10" type="ORF">CFN78_07495</name>
</gene>
<dbReference type="RefSeq" id="WP_094861855.1">
    <property type="nucleotide sequence ID" value="NZ_NKYE01000003.1"/>
</dbReference>
<feature type="compositionally biased region" description="Polar residues" evidence="8">
    <location>
        <begin position="519"/>
        <end position="528"/>
    </location>
</feature>
<keyword evidence="6 7" id="KW-0067">ATP-binding</keyword>
<feature type="region of interest" description="Disordered" evidence="8">
    <location>
        <begin position="514"/>
        <end position="541"/>
    </location>
</feature>
<dbReference type="Gene3D" id="1.10.510.10">
    <property type="entry name" value="Transferase(Phosphotransferase) domain 1"/>
    <property type="match status" value="1"/>
</dbReference>
<sequence length="541" mass="55855">MSEDDEGRLVAGRYRLQRRIGGGAMGVVWQARDETLARTVAAKQLRVFPGLSAVEGEQARQRAFREGRIAARLQHPHAILVYDVADDAGQPVLVMEYLPSRSLAEVLDERGVLPPREVAGIGAHAASALAAAHIAGIVHRDVKPGNVLLGEDGTTKITDFGISRAVGDVAVTQTGLLAGTPAYLAPEAARGVEPGPASDVFSLGATLYAAVEGQPPFGTGTNEIAMLHAVASGRITPPRQAGPLTGWLSAMLRAEPEARPTMTQVRAGLAQVAATGRDPSSAAAAPAARIPTRTMRPVDGYAGSAAPVAAERTAAERTAAERTAAESGSAGAAAPAATSKSRSGRRAVLTALALVAAVAVGVLATTLLTRGGEDQVADGGRSAPPSPAPPPASSAPSAPVSSSPPASSTSSTPPPTTSTPPPAVGPEQVQKAVADYYAVVTRNGDDAWKRLGPDLQAQGRKKYDDFWKRIKDLKVVSAPKAINDNTAEVGIEFTMAGEGRFREVHRITTVTSDGVPLLQSDTPVSSKQVKGKKNDDDEGEN</sequence>
<dbReference type="Gene3D" id="3.30.200.20">
    <property type="entry name" value="Phosphorylase Kinase, domain 1"/>
    <property type="match status" value="1"/>
</dbReference>
<dbReference type="InterPro" id="IPR008271">
    <property type="entry name" value="Ser/Thr_kinase_AS"/>
</dbReference>
<feature type="binding site" evidence="7">
    <location>
        <position position="43"/>
    </location>
    <ligand>
        <name>ATP</name>
        <dbReference type="ChEBI" id="CHEBI:30616"/>
    </ligand>
</feature>
<keyword evidence="2 10" id="KW-0723">Serine/threonine-protein kinase</keyword>
<dbReference type="InterPro" id="IPR000719">
    <property type="entry name" value="Prot_kinase_dom"/>
</dbReference>
<proteinExistence type="predicted"/>
<dbReference type="InterPro" id="IPR011009">
    <property type="entry name" value="Kinase-like_dom_sf"/>
</dbReference>
<dbReference type="PROSITE" id="PS00108">
    <property type="entry name" value="PROTEIN_KINASE_ST"/>
    <property type="match status" value="1"/>
</dbReference>
<dbReference type="EMBL" id="NKYE01000003">
    <property type="protein sequence ID" value="OZM74099.1"/>
    <property type="molecule type" value="Genomic_DNA"/>
</dbReference>
<dbReference type="PANTHER" id="PTHR43289:SF6">
    <property type="entry name" value="SERINE_THREONINE-PROTEIN KINASE NEKL-3"/>
    <property type="match status" value="1"/>
</dbReference>
<feature type="region of interest" description="Disordered" evidence="8">
    <location>
        <begin position="312"/>
        <end position="343"/>
    </location>
</feature>
<dbReference type="FunCoup" id="A0A263D7F5">
    <property type="interactions" value="85"/>
</dbReference>
<dbReference type="Pfam" id="PF00069">
    <property type="entry name" value="Pkinase"/>
    <property type="match status" value="1"/>
</dbReference>
<dbReference type="PROSITE" id="PS00107">
    <property type="entry name" value="PROTEIN_KINASE_ATP"/>
    <property type="match status" value="1"/>
</dbReference>
<dbReference type="InterPro" id="IPR017441">
    <property type="entry name" value="Protein_kinase_ATP_BS"/>
</dbReference>
<keyword evidence="11" id="KW-1185">Reference proteome</keyword>
<feature type="region of interest" description="Disordered" evidence="8">
    <location>
        <begin position="274"/>
        <end position="299"/>
    </location>
</feature>
<feature type="compositionally biased region" description="Pro residues" evidence="8">
    <location>
        <begin position="384"/>
        <end position="393"/>
    </location>
</feature>
<feature type="region of interest" description="Disordered" evidence="8">
    <location>
        <begin position="373"/>
        <end position="426"/>
    </location>
</feature>
<evidence type="ECO:0000256" key="2">
    <source>
        <dbReference type="ARBA" id="ARBA00022527"/>
    </source>
</evidence>
<feature type="compositionally biased region" description="Basic and acidic residues" evidence="8">
    <location>
        <begin position="313"/>
        <end position="324"/>
    </location>
</feature>
<evidence type="ECO:0000256" key="1">
    <source>
        <dbReference type="ARBA" id="ARBA00012513"/>
    </source>
</evidence>
<evidence type="ECO:0000256" key="8">
    <source>
        <dbReference type="SAM" id="MobiDB-lite"/>
    </source>
</evidence>